<evidence type="ECO:0000313" key="4">
    <source>
        <dbReference type="EMBL" id="MBM7631670.1"/>
    </source>
</evidence>
<dbReference type="InterPro" id="IPR029001">
    <property type="entry name" value="ITPase-like_fam"/>
</dbReference>
<sequence length="193" mass="21769">MKLILASKSPRRIQLLEEMGYEFEIRTRSVKECFDDTSSSNENAVRLAKEKAVAQRDALKENEVILTADTIVDGGKMLGKPRTKEEAKQMLRTLSGSTHRVVTGVYIGSFITHVQFSVETIVHFKPLTEVEVNHYTNTKEPYDKAGAYGINGYAALFIDRIEGDYYNVVGLPLSRVYKELQTFGVVPTWAQDE</sequence>
<comment type="catalytic activity">
    <reaction evidence="3">
        <text>a ribonucleoside 5'-triphosphate + H2O = a ribonucleoside 5'-phosphate + diphosphate + H(+)</text>
        <dbReference type="Rhea" id="RHEA:23996"/>
        <dbReference type="ChEBI" id="CHEBI:15377"/>
        <dbReference type="ChEBI" id="CHEBI:15378"/>
        <dbReference type="ChEBI" id="CHEBI:33019"/>
        <dbReference type="ChEBI" id="CHEBI:58043"/>
        <dbReference type="ChEBI" id="CHEBI:61557"/>
        <dbReference type="EC" id="3.6.1.9"/>
    </reaction>
</comment>
<evidence type="ECO:0000256" key="2">
    <source>
        <dbReference type="ARBA" id="ARBA00022801"/>
    </source>
</evidence>
<evidence type="ECO:0000256" key="3">
    <source>
        <dbReference type="HAMAP-Rule" id="MF_00528"/>
    </source>
</evidence>
<gene>
    <name evidence="4" type="ORF">JOD17_000762</name>
</gene>
<comment type="similarity">
    <text evidence="3">Belongs to the Maf family.</text>
</comment>
<keyword evidence="3" id="KW-0546">Nucleotide metabolism</keyword>
<dbReference type="EC" id="3.6.1.9" evidence="3"/>
<name>A0ABS2P8C6_9BACL</name>
<dbReference type="Proteomes" id="UP000741863">
    <property type="component" value="Unassembled WGS sequence"/>
</dbReference>
<dbReference type="PANTHER" id="PTHR43213">
    <property type="entry name" value="BIFUNCTIONAL DTTP/UTP PYROPHOSPHATASE/METHYLTRANSFERASE PROTEIN-RELATED"/>
    <property type="match status" value="1"/>
</dbReference>
<comment type="caution">
    <text evidence="3">Lacks conserved residue(s) required for the propagation of feature annotation.</text>
</comment>
<dbReference type="RefSeq" id="WP_204695764.1">
    <property type="nucleotide sequence ID" value="NZ_JAFBEC010000002.1"/>
</dbReference>
<dbReference type="HAMAP" id="MF_00528">
    <property type="entry name" value="Maf"/>
    <property type="match status" value="1"/>
</dbReference>
<comment type="cofactor">
    <cofactor evidence="1 3">
        <name>a divalent metal cation</name>
        <dbReference type="ChEBI" id="CHEBI:60240"/>
    </cofactor>
</comment>
<protein>
    <recommendedName>
        <fullName evidence="3">Nucleoside triphosphate pyrophosphatase</fullName>
        <ecNumber evidence="3">3.6.1.9</ecNumber>
    </recommendedName>
    <alternativeName>
        <fullName evidence="3">Nucleotide pyrophosphatase</fullName>
        <shortName evidence="3">Nucleotide PPase</shortName>
    </alternativeName>
</protein>
<dbReference type="InterPro" id="IPR003697">
    <property type="entry name" value="Maf-like"/>
</dbReference>
<dbReference type="Gene3D" id="3.90.950.10">
    <property type="match status" value="1"/>
</dbReference>
<comment type="subcellular location">
    <subcellularLocation>
        <location evidence="3">Cytoplasm</location>
    </subcellularLocation>
</comment>
<reference evidence="4 5" key="1">
    <citation type="submission" date="2021-01" db="EMBL/GenBank/DDBJ databases">
        <title>Genomic Encyclopedia of Type Strains, Phase IV (KMG-IV): sequencing the most valuable type-strain genomes for metagenomic binning, comparative biology and taxonomic classification.</title>
        <authorList>
            <person name="Goeker M."/>
        </authorList>
    </citation>
    <scope>NUCLEOTIDE SEQUENCE [LARGE SCALE GENOMIC DNA]</scope>
    <source>
        <strain evidence="4 5">DSM 25540</strain>
    </source>
</reference>
<keyword evidence="5" id="KW-1185">Reference proteome</keyword>
<dbReference type="SUPFAM" id="SSF52972">
    <property type="entry name" value="ITPase-like"/>
    <property type="match status" value="1"/>
</dbReference>
<dbReference type="PANTHER" id="PTHR43213:SF5">
    <property type="entry name" value="BIFUNCTIONAL DTTP_UTP PYROPHOSPHATASE_METHYLTRANSFERASE PROTEIN-RELATED"/>
    <property type="match status" value="1"/>
</dbReference>
<comment type="function">
    <text evidence="3">Nucleoside triphosphate pyrophosphatase. May have a dual role in cell division arrest and in preventing the incorporation of modified nucleotides into cellular nucleic acids.</text>
</comment>
<evidence type="ECO:0000256" key="1">
    <source>
        <dbReference type="ARBA" id="ARBA00001968"/>
    </source>
</evidence>
<accession>A0ABS2P8C6</accession>
<dbReference type="PIRSF" id="PIRSF006305">
    <property type="entry name" value="Maf"/>
    <property type="match status" value="1"/>
</dbReference>
<feature type="active site" description="Proton acceptor" evidence="3">
    <location>
        <position position="69"/>
    </location>
</feature>
<evidence type="ECO:0000313" key="5">
    <source>
        <dbReference type="Proteomes" id="UP000741863"/>
    </source>
</evidence>
<keyword evidence="2 3" id="KW-0378">Hydrolase</keyword>
<comment type="caution">
    <text evidence="4">The sequence shown here is derived from an EMBL/GenBank/DDBJ whole genome shotgun (WGS) entry which is preliminary data.</text>
</comment>
<proteinExistence type="inferred from homology"/>
<dbReference type="CDD" id="cd00555">
    <property type="entry name" value="Maf"/>
    <property type="match status" value="1"/>
</dbReference>
<comment type="catalytic activity">
    <reaction evidence="3">
        <text>a 2'-deoxyribonucleoside 5'-triphosphate + H2O = a 2'-deoxyribonucleoside 5'-phosphate + diphosphate + H(+)</text>
        <dbReference type="Rhea" id="RHEA:44644"/>
        <dbReference type="ChEBI" id="CHEBI:15377"/>
        <dbReference type="ChEBI" id="CHEBI:15378"/>
        <dbReference type="ChEBI" id="CHEBI:33019"/>
        <dbReference type="ChEBI" id="CHEBI:61560"/>
        <dbReference type="ChEBI" id="CHEBI:65317"/>
        <dbReference type="EC" id="3.6.1.9"/>
    </reaction>
</comment>
<dbReference type="Pfam" id="PF02545">
    <property type="entry name" value="Maf"/>
    <property type="match status" value="1"/>
</dbReference>
<keyword evidence="3" id="KW-0963">Cytoplasm</keyword>
<dbReference type="EMBL" id="JAFBEC010000002">
    <property type="protein sequence ID" value="MBM7631670.1"/>
    <property type="molecule type" value="Genomic_DNA"/>
</dbReference>
<dbReference type="NCBIfam" id="TIGR00172">
    <property type="entry name" value="maf"/>
    <property type="match status" value="1"/>
</dbReference>
<organism evidence="4 5">
    <name type="scientific">Geomicrobium sediminis</name>
    <dbReference type="NCBI Taxonomy" id="1347788"/>
    <lineage>
        <taxon>Bacteria</taxon>
        <taxon>Bacillati</taxon>
        <taxon>Bacillota</taxon>
        <taxon>Bacilli</taxon>
        <taxon>Bacillales</taxon>
        <taxon>Geomicrobium</taxon>
    </lineage>
</organism>